<dbReference type="InterPro" id="IPR022892">
    <property type="entry name" value="RNaseHI"/>
</dbReference>
<keyword evidence="7 11" id="KW-0479">Metal-binding</keyword>
<dbReference type="Pfam" id="PF00075">
    <property type="entry name" value="RNase_H"/>
    <property type="match status" value="1"/>
</dbReference>
<dbReference type="EC" id="3.1.26.4" evidence="5 11"/>
<evidence type="ECO:0000256" key="3">
    <source>
        <dbReference type="ARBA" id="ARBA00005300"/>
    </source>
</evidence>
<evidence type="ECO:0000256" key="10">
    <source>
        <dbReference type="ARBA" id="ARBA00022842"/>
    </source>
</evidence>
<dbReference type="FunFam" id="3.30.420.10:FF:000089">
    <property type="entry name" value="Ribonuclease H"/>
    <property type="match status" value="1"/>
</dbReference>
<feature type="binding site" evidence="11">
    <location>
        <position position="70"/>
    </location>
    <ligand>
        <name>Mg(2+)</name>
        <dbReference type="ChEBI" id="CHEBI:18420"/>
        <label>1</label>
    </ligand>
</feature>
<comment type="similarity">
    <text evidence="3 11">Belongs to the RNase H family.</text>
</comment>
<dbReference type="Gene3D" id="3.30.420.10">
    <property type="entry name" value="Ribonuclease H-like superfamily/Ribonuclease H"/>
    <property type="match status" value="1"/>
</dbReference>
<comment type="cofactor">
    <cofactor evidence="11">
        <name>Mg(2+)</name>
        <dbReference type="ChEBI" id="CHEBI:18420"/>
    </cofactor>
    <text evidence="11">Binds 1 Mg(2+) ion per subunit. May bind a second metal ion at a regulatory site, or after substrate binding.</text>
</comment>
<dbReference type="PANTHER" id="PTHR10642">
    <property type="entry name" value="RIBONUCLEASE H1"/>
    <property type="match status" value="1"/>
</dbReference>
<feature type="domain" description="RNase H type-1" evidence="12">
    <location>
        <begin position="1"/>
        <end position="142"/>
    </location>
</feature>
<dbReference type="RefSeq" id="WP_158341727.1">
    <property type="nucleotide sequence ID" value="NZ_CP033012.1"/>
</dbReference>
<dbReference type="GO" id="GO:0004523">
    <property type="term" value="F:RNA-DNA hybrid ribonuclease activity"/>
    <property type="evidence" value="ECO:0007669"/>
    <property type="project" value="UniProtKB-UniRule"/>
</dbReference>
<dbReference type="PANTHER" id="PTHR10642:SF26">
    <property type="entry name" value="RIBONUCLEASE H1"/>
    <property type="match status" value="1"/>
</dbReference>
<keyword evidence="8 11" id="KW-0255">Endonuclease</keyword>
<dbReference type="OrthoDB" id="7845843at2"/>
<dbReference type="InterPro" id="IPR002156">
    <property type="entry name" value="RNaseH_domain"/>
</dbReference>
<dbReference type="SUPFAM" id="SSF53098">
    <property type="entry name" value="Ribonuclease H-like"/>
    <property type="match status" value="1"/>
</dbReference>
<feature type="binding site" evidence="11">
    <location>
        <position position="10"/>
    </location>
    <ligand>
        <name>Mg(2+)</name>
        <dbReference type="ChEBI" id="CHEBI:18420"/>
        <label>2</label>
    </ligand>
</feature>
<keyword evidence="9 11" id="KW-0378">Hydrolase</keyword>
<keyword evidence="14" id="KW-1185">Reference proteome</keyword>
<dbReference type="HAMAP" id="MF_00042">
    <property type="entry name" value="RNase_H"/>
    <property type="match status" value="1"/>
</dbReference>
<comment type="subunit">
    <text evidence="4 11">Monomer.</text>
</comment>
<keyword evidence="10 11" id="KW-0460">Magnesium</keyword>
<dbReference type="InterPro" id="IPR050092">
    <property type="entry name" value="RNase_H"/>
</dbReference>
<comment type="subcellular location">
    <subcellularLocation>
        <location evidence="11">Cytoplasm</location>
    </subcellularLocation>
</comment>
<proteinExistence type="inferred from homology"/>
<evidence type="ECO:0000259" key="12">
    <source>
        <dbReference type="PROSITE" id="PS50879"/>
    </source>
</evidence>
<feature type="binding site" evidence="11">
    <location>
        <position position="10"/>
    </location>
    <ligand>
        <name>Mg(2+)</name>
        <dbReference type="ChEBI" id="CHEBI:18420"/>
        <label>1</label>
    </ligand>
</feature>
<dbReference type="GO" id="GO:0043137">
    <property type="term" value="P:DNA replication, removal of RNA primer"/>
    <property type="evidence" value="ECO:0007669"/>
    <property type="project" value="TreeGrafter"/>
</dbReference>
<evidence type="ECO:0000256" key="8">
    <source>
        <dbReference type="ARBA" id="ARBA00022759"/>
    </source>
</evidence>
<evidence type="ECO:0000256" key="1">
    <source>
        <dbReference type="ARBA" id="ARBA00000077"/>
    </source>
</evidence>
<evidence type="ECO:0000313" key="14">
    <source>
        <dbReference type="Proteomes" id="UP000298677"/>
    </source>
</evidence>
<evidence type="ECO:0000256" key="11">
    <source>
        <dbReference type="HAMAP-Rule" id="MF_00042"/>
    </source>
</evidence>
<dbReference type="EMBL" id="CP033012">
    <property type="protein sequence ID" value="QCI19321.1"/>
    <property type="molecule type" value="Genomic_DNA"/>
</dbReference>
<dbReference type="InterPro" id="IPR036397">
    <property type="entry name" value="RNaseH_sf"/>
</dbReference>
<dbReference type="PROSITE" id="PS50879">
    <property type="entry name" value="RNASE_H_1"/>
    <property type="match status" value="1"/>
</dbReference>
<keyword evidence="6 11" id="KW-0540">Nuclease</keyword>
<keyword evidence="11" id="KW-0963">Cytoplasm</keyword>
<dbReference type="Proteomes" id="UP000298677">
    <property type="component" value="Chromosome"/>
</dbReference>
<dbReference type="AlphaFoldDB" id="A0A4D6Y0E2"/>
<sequence>MNKSIILFTDGSCLGNPGPGGYSAILYYKKHRKILTAGFYKTTNNRMELMAVIVGLKALNESCNVSIYTDSQYVKKGTNIWIKQWKKKGWFTPNKKKIKNIDLWIKLNQVLNLHNTTWIWIKSHSGNTKNELCDKIAKKSAKNPKFTDYNYK</sequence>
<organism evidence="13 14">
    <name type="scientific">Buchnera aphidicola</name>
    <name type="common">Anoecia oenotherae</name>
    <dbReference type="NCBI Taxonomy" id="1241833"/>
    <lineage>
        <taxon>Bacteria</taxon>
        <taxon>Pseudomonadati</taxon>
        <taxon>Pseudomonadota</taxon>
        <taxon>Gammaproteobacteria</taxon>
        <taxon>Enterobacterales</taxon>
        <taxon>Erwiniaceae</taxon>
        <taxon>Buchnera</taxon>
    </lineage>
</organism>
<evidence type="ECO:0000256" key="4">
    <source>
        <dbReference type="ARBA" id="ARBA00011245"/>
    </source>
</evidence>
<evidence type="ECO:0000256" key="7">
    <source>
        <dbReference type="ARBA" id="ARBA00022723"/>
    </source>
</evidence>
<evidence type="ECO:0000256" key="9">
    <source>
        <dbReference type="ARBA" id="ARBA00022801"/>
    </source>
</evidence>
<reference evidence="13 14" key="1">
    <citation type="submission" date="2018-10" db="EMBL/GenBank/DDBJ databases">
        <title>Comparative functional genomics of the obligate endosymbiont Buchnera aphidicola.</title>
        <authorList>
            <person name="Chong R.A."/>
        </authorList>
    </citation>
    <scope>NUCLEOTIDE SEQUENCE [LARGE SCALE GENOMIC DNA]</scope>
    <source>
        <strain evidence="13 14">Aoe</strain>
    </source>
</reference>
<evidence type="ECO:0000313" key="13">
    <source>
        <dbReference type="EMBL" id="QCI19321.1"/>
    </source>
</evidence>
<protein>
    <recommendedName>
        <fullName evidence="5 11">Ribonuclease H</fullName>
        <shortName evidence="11">RNase H</shortName>
        <ecNumber evidence="5 11">3.1.26.4</ecNumber>
    </recommendedName>
</protein>
<comment type="catalytic activity">
    <reaction evidence="1 11">
        <text>Endonucleolytic cleavage to 5'-phosphomonoester.</text>
        <dbReference type="EC" id="3.1.26.4"/>
    </reaction>
</comment>
<dbReference type="NCBIfam" id="NF001236">
    <property type="entry name" value="PRK00203.1"/>
    <property type="match status" value="1"/>
</dbReference>
<evidence type="ECO:0000256" key="2">
    <source>
        <dbReference type="ARBA" id="ARBA00004065"/>
    </source>
</evidence>
<feature type="binding site" evidence="11">
    <location>
        <position position="134"/>
    </location>
    <ligand>
        <name>Mg(2+)</name>
        <dbReference type="ChEBI" id="CHEBI:18420"/>
        <label>2</label>
    </ligand>
</feature>
<dbReference type="InterPro" id="IPR012337">
    <property type="entry name" value="RNaseH-like_sf"/>
</dbReference>
<evidence type="ECO:0000256" key="6">
    <source>
        <dbReference type="ARBA" id="ARBA00022722"/>
    </source>
</evidence>
<evidence type="ECO:0000256" key="5">
    <source>
        <dbReference type="ARBA" id="ARBA00012180"/>
    </source>
</evidence>
<dbReference type="CDD" id="cd09278">
    <property type="entry name" value="RNase_HI_prokaryote_like"/>
    <property type="match status" value="1"/>
</dbReference>
<feature type="binding site" evidence="11">
    <location>
        <position position="48"/>
    </location>
    <ligand>
        <name>Mg(2+)</name>
        <dbReference type="ChEBI" id="CHEBI:18420"/>
        <label>1</label>
    </ligand>
</feature>
<gene>
    <name evidence="11" type="primary">rnhA</name>
    <name evidence="13" type="ORF">D9V65_00990</name>
</gene>
<dbReference type="GO" id="GO:0003676">
    <property type="term" value="F:nucleic acid binding"/>
    <property type="evidence" value="ECO:0007669"/>
    <property type="project" value="InterPro"/>
</dbReference>
<accession>A0A4D6Y0E2</accession>
<dbReference type="GO" id="GO:0005737">
    <property type="term" value="C:cytoplasm"/>
    <property type="evidence" value="ECO:0007669"/>
    <property type="project" value="UniProtKB-SubCell"/>
</dbReference>
<comment type="function">
    <text evidence="2 11">Endonuclease that specifically degrades the RNA of RNA-DNA hybrids.</text>
</comment>
<name>A0A4D6Y0E2_9GAMM</name>
<dbReference type="GO" id="GO:0000287">
    <property type="term" value="F:magnesium ion binding"/>
    <property type="evidence" value="ECO:0007669"/>
    <property type="project" value="UniProtKB-UniRule"/>
</dbReference>